<evidence type="ECO:0000313" key="2">
    <source>
        <dbReference type="Proteomes" id="UP000005408"/>
    </source>
</evidence>
<proteinExistence type="predicted"/>
<name>A0A8W8LTD0_MAGGI</name>
<keyword evidence="2" id="KW-1185">Reference proteome</keyword>
<protein>
    <submittedName>
        <fullName evidence="1">Uncharacterized protein</fullName>
    </submittedName>
</protein>
<reference evidence="1" key="1">
    <citation type="submission" date="2022-08" db="UniProtKB">
        <authorList>
            <consortium name="EnsemblMetazoa"/>
        </authorList>
    </citation>
    <scope>IDENTIFICATION</scope>
    <source>
        <strain evidence="1">05x7-T-G4-1.051#20</strain>
    </source>
</reference>
<sequence>MPTGTQCSSLTDNIPFREAVGLTLVLQQQCAVETAVDNDKESYIEGSDEVPNFDLYRSIVHKLFGEIVESRYLARDVGKLSPLHGWILETGILLRREVVSCLRNKTCWNDFSITLAKSLPDPQDNPHVCDVSLDSESGVSLLDLHYDEKDIHNELLADLITGYFGKYGKTRGNVVRWKMHFRKYCPLPSQQECSVMENFDYLERSGLIAVGKYDILENIFRFVDERALCNIKDASQMINAIKSTSSDARANGYDLFAEIIIKMSRRCPAIEQQLTYILNNFVIDLEDALSPRFQLPPFYFIHQSRICPIETGLKIMKGTERPDRFPHIWKTTNSTLKTLTNFISNYNKDASRSSRIIVQTLLMFLYNLKQKYNVKRWRFLWNEYMVISVEFDNPFDLRAFLRCSYLLREDTRDSFHLIFDHVNDIRLAIPYIEIRNASIQSK</sequence>
<dbReference type="EnsemblMetazoa" id="G29930.1">
    <property type="protein sequence ID" value="G29930.1:cds"/>
    <property type="gene ID" value="G29930"/>
</dbReference>
<organism evidence="1 2">
    <name type="scientific">Magallana gigas</name>
    <name type="common">Pacific oyster</name>
    <name type="synonym">Crassostrea gigas</name>
    <dbReference type="NCBI Taxonomy" id="29159"/>
    <lineage>
        <taxon>Eukaryota</taxon>
        <taxon>Metazoa</taxon>
        <taxon>Spiralia</taxon>
        <taxon>Lophotrochozoa</taxon>
        <taxon>Mollusca</taxon>
        <taxon>Bivalvia</taxon>
        <taxon>Autobranchia</taxon>
        <taxon>Pteriomorphia</taxon>
        <taxon>Ostreida</taxon>
        <taxon>Ostreoidea</taxon>
        <taxon>Ostreidae</taxon>
        <taxon>Magallana</taxon>
    </lineage>
</organism>
<accession>A0A8W8LTD0</accession>
<dbReference type="AlphaFoldDB" id="A0A8W8LTD0"/>
<evidence type="ECO:0000313" key="1">
    <source>
        <dbReference type="EnsemblMetazoa" id="G29930.1:cds"/>
    </source>
</evidence>
<dbReference type="Proteomes" id="UP000005408">
    <property type="component" value="Unassembled WGS sequence"/>
</dbReference>